<dbReference type="AlphaFoldDB" id="A0AAP3SL80"/>
<evidence type="ECO:0000313" key="2">
    <source>
        <dbReference type="EMBL" id="MDC2239442.1"/>
    </source>
</evidence>
<organism evidence="2 3">
    <name type="scientific">Bacteroides thetaiotaomicron</name>
    <dbReference type="NCBI Taxonomy" id="818"/>
    <lineage>
        <taxon>Bacteria</taxon>
        <taxon>Pseudomonadati</taxon>
        <taxon>Bacteroidota</taxon>
        <taxon>Bacteroidia</taxon>
        <taxon>Bacteroidales</taxon>
        <taxon>Bacteroidaceae</taxon>
        <taxon>Bacteroides</taxon>
    </lineage>
</organism>
<keyword evidence="1" id="KW-1133">Transmembrane helix</keyword>
<dbReference type="InterPro" id="IPR044849">
    <property type="entry name" value="CASTOR/POLLUX/SYM8-like"/>
</dbReference>
<reference evidence="2" key="1">
    <citation type="submission" date="2022-10" db="EMBL/GenBank/DDBJ databases">
        <title>Human gut microbiome strain richness.</title>
        <authorList>
            <person name="Chen-Liaw A."/>
        </authorList>
    </citation>
    <scope>NUCLEOTIDE SEQUENCE</scope>
    <source>
        <strain evidence="2">1001283st1_A3_1001283B150304_161114</strain>
    </source>
</reference>
<dbReference type="GO" id="GO:0006811">
    <property type="term" value="P:monoatomic ion transport"/>
    <property type="evidence" value="ECO:0007669"/>
    <property type="project" value="InterPro"/>
</dbReference>
<dbReference type="EMBL" id="JAQNVG010000102">
    <property type="protein sequence ID" value="MDC2239442.1"/>
    <property type="molecule type" value="Genomic_DNA"/>
</dbReference>
<feature type="transmembrane region" description="Helical" evidence="1">
    <location>
        <begin position="20"/>
        <end position="40"/>
    </location>
</feature>
<name>A0AAP3SL80_BACT4</name>
<evidence type="ECO:0000256" key="1">
    <source>
        <dbReference type="SAM" id="Phobius"/>
    </source>
</evidence>
<evidence type="ECO:0008006" key="4">
    <source>
        <dbReference type="Google" id="ProtNLM"/>
    </source>
</evidence>
<gene>
    <name evidence="2" type="ORF">PO127_27255</name>
</gene>
<accession>A0AAP3SL80</accession>
<dbReference type="PANTHER" id="PTHR31563:SF10">
    <property type="entry name" value="ION CHANNEL POLLUX-RELATED"/>
    <property type="match status" value="1"/>
</dbReference>
<dbReference type="Proteomes" id="UP001217776">
    <property type="component" value="Unassembled WGS sequence"/>
</dbReference>
<feature type="non-terminal residue" evidence="2">
    <location>
        <position position="153"/>
    </location>
</feature>
<keyword evidence="1" id="KW-0472">Membrane</keyword>
<protein>
    <recommendedName>
        <fullName evidence="4">Transmembrane protein</fullName>
    </recommendedName>
</protein>
<evidence type="ECO:0000313" key="3">
    <source>
        <dbReference type="Proteomes" id="UP001217776"/>
    </source>
</evidence>
<proteinExistence type="predicted"/>
<dbReference type="PANTHER" id="PTHR31563">
    <property type="entry name" value="ION CHANNEL POLLUX-RELATED"/>
    <property type="match status" value="1"/>
</dbReference>
<comment type="caution">
    <text evidence="2">The sequence shown here is derived from an EMBL/GenBank/DDBJ whole genome shotgun (WGS) entry which is preliminary data.</text>
</comment>
<feature type="transmembrane region" description="Helical" evidence="1">
    <location>
        <begin position="90"/>
        <end position="114"/>
    </location>
</feature>
<sequence length="153" mass="17275">MNARWFDRIIYGGAWKQIRFLIIIVVSLIVLSCLGVHWGSKYQMTPSEEMTVLATDSAANHSFQKTLWNVYNNFVDSGNLISISPEDRPWALIISLLGSVVLGGLLISTLSNIIERRVENCRNGLIHYKLSDHFVIIGADAMLPCLIRQLCQR</sequence>
<dbReference type="PROSITE" id="PS51257">
    <property type="entry name" value="PROKAR_LIPOPROTEIN"/>
    <property type="match status" value="1"/>
</dbReference>
<keyword evidence="1" id="KW-0812">Transmembrane</keyword>